<evidence type="ECO:0000313" key="2">
    <source>
        <dbReference type="Proteomes" id="UP000464178"/>
    </source>
</evidence>
<dbReference type="RefSeq" id="WP_162669859.1">
    <property type="nucleotide sequence ID" value="NZ_LR593886.1"/>
</dbReference>
<evidence type="ECO:0000313" key="1">
    <source>
        <dbReference type="EMBL" id="VTR95446.1"/>
    </source>
</evidence>
<protein>
    <submittedName>
        <fullName evidence="1">: DDE_Tnp_4</fullName>
    </submittedName>
</protein>
<accession>A0A6P2D4N0</accession>
<keyword evidence="2" id="KW-1185">Reference proteome</keyword>
<dbReference type="AlphaFoldDB" id="A0A6P2D4N0"/>
<dbReference type="KEGG" id="gms:SOIL9_22680"/>
<proteinExistence type="predicted"/>
<name>A0A6P2D4N0_9BACT</name>
<reference evidence="1 2" key="1">
    <citation type="submission" date="2019-05" db="EMBL/GenBank/DDBJ databases">
        <authorList>
            <consortium name="Science for Life Laboratories"/>
        </authorList>
    </citation>
    <scope>NUCLEOTIDE SEQUENCE [LARGE SCALE GENOMIC DNA]</scope>
    <source>
        <strain evidence="1">Soil9</strain>
    </source>
</reference>
<dbReference type="EMBL" id="LR593886">
    <property type="protein sequence ID" value="VTR95446.1"/>
    <property type="molecule type" value="Genomic_DNA"/>
</dbReference>
<organism evidence="1 2">
    <name type="scientific">Gemmata massiliana</name>
    <dbReference type="NCBI Taxonomy" id="1210884"/>
    <lineage>
        <taxon>Bacteria</taxon>
        <taxon>Pseudomonadati</taxon>
        <taxon>Planctomycetota</taxon>
        <taxon>Planctomycetia</taxon>
        <taxon>Gemmatales</taxon>
        <taxon>Gemmataceae</taxon>
        <taxon>Gemmata</taxon>
    </lineage>
</organism>
<sequence>MGAQEAPKGRLSDEDRRANRRLAKDRIVAEHGIGEIWRIAADRYRNPPRRHTVMTKNVGGLHNYMCA</sequence>
<dbReference type="Proteomes" id="UP000464178">
    <property type="component" value="Chromosome"/>
</dbReference>
<gene>
    <name evidence="1" type="ORF">SOIL9_22680</name>
</gene>